<feature type="transmembrane region" description="Helical" evidence="5">
    <location>
        <begin position="113"/>
        <end position="135"/>
    </location>
</feature>
<comment type="subcellular location">
    <subcellularLocation>
        <location evidence="1">Membrane</location>
        <topology evidence="1">Multi-pass membrane protein</topology>
    </subcellularLocation>
</comment>
<dbReference type="PANTHER" id="PTHR37422:SF13">
    <property type="entry name" value="LIPOPOLYSACCHARIDE BIOSYNTHESIS PROTEIN PA4999-RELATED"/>
    <property type="match status" value="1"/>
</dbReference>
<dbReference type="GO" id="GO:0016020">
    <property type="term" value="C:membrane"/>
    <property type="evidence" value="ECO:0007669"/>
    <property type="project" value="UniProtKB-SubCell"/>
</dbReference>
<dbReference type="AlphaFoldDB" id="A0A1V9FQE2"/>
<evidence type="ECO:0000256" key="3">
    <source>
        <dbReference type="ARBA" id="ARBA00022989"/>
    </source>
</evidence>
<dbReference type="InterPro" id="IPR007016">
    <property type="entry name" value="O-antigen_ligase-rel_domated"/>
</dbReference>
<feature type="transmembrane region" description="Helical" evidence="5">
    <location>
        <begin position="343"/>
        <end position="359"/>
    </location>
</feature>
<evidence type="ECO:0000313" key="7">
    <source>
        <dbReference type="EMBL" id="OQP60501.1"/>
    </source>
</evidence>
<evidence type="ECO:0000256" key="1">
    <source>
        <dbReference type="ARBA" id="ARBA00004141"/>
    </source>
</evidence>
<keyword evidence="2 5" id="KW-0812">Transmembrane</keyword>
<comment type="caution">
    <text evidence="7">The sequence shown here is derived from an EMBL/GenBank/DDBJ whole genome shotgun (WGS) entry which is preliminary data.</text>
</comment>
<sequence>MAACLLTVSFIAACLFFIFYYRFSFNYETEIRHQYNLVFFMPITAVIYLLQTGWKKTFSIKQIAALLIIIVVCILLLSSTYFSFGNEHFFICCSVYLLCSPFLFFRKTISFHIILLFLLLVFLYELGAGFNQLFQADDADNGDRSLLLTGSLQNSGIYGCYLVTQLPFAFYVFLQWKPLNNKEISALPVGLRVTAFLLIFATSLFMIYKTQSRTAYIASFVTTAAWVLFNYGAFIKQRILVLHKAWLTALFFVVLSFIGFAGYFLFGMKKMSAVGRMMKLQITLNHITDHFWLGTGLGRFTWYYPQWQAQYFKDHSQVPTDYFLSAGESYIIFNEYVQLLKEVGLIGFIVFAALLLYFFTSKSAENRKLMFTAKLTTTAVLACGFTSYPFHVNVFLLLLVFCFVLVFSLRENPFILKSSFFIHNRRLAAAVTGCVFLLTVLAGYQGMKAYTAIGKWNDIQNNYVLPAEAKPQLSPVYNVLNSDGKFLTEYGEWLAQNNGNGENTIAVLEEAKKFFITKQTVEATAQAYAAMRNYPRAIENMEWLSNYLPNRFTPMHELLKLYQLHNDKDNLQKAALKILNMPVKFPSAEVDQIKNEARLSINIYRSYENSYRRVH</sequence>
<feature type="transmembrane region" description="Helical" evidence="5">
    <location>
        <begin position="394"/>
        <end position="415"/>
    </location>
</feature>
<keyword evidence="3 5" id="KW-1133">Transmembrane helix</keyword>
<feature type="transmembrane region" description="Helical" evidence="5">
    <location>
        <begin position="214"/>
        <end position="233"/>
    </location>
</feature>
<proteinExistence type="predicted"/>
<dbReference type="EMBL" id="LVYD01000061">
    <property type="protein sequence ID" value="OQP60501.1"/>
    <property type="molecule type" value="Genomic_DNA"/>
</dbReference>
<feature type="transmembrane region" description="Helical" evidence="5">
    <location>
        <begin position="155"/>
        <end position="174"/>
    </location>
</feature>
<feature type="transmembrane region" description="Helical" evidence="5">
    <location>
        <begin position="245"/>
        <end position="266"/>
    </location>
</feature>
<feature type="transmembrane region" description="Helical" evidence="5">
    <location>
        <begin position="186"/>
        <end position="208"/>
    </location>
</feature>
<evidence type="ECO:0000256" key="5">
    <source>
        <dbReference type="SAM" id="Phobius"/>
    </source>
</evidence>
<dbReference type="Pfam" id="PF04932">
    <property type="entry name" value="Wzy_C"/>
    <property type="match status" value="1"/>
</dbReference>
<dbReference type="PANTHER" id="PTHR37422">
    <property type="entry name" value="TEICHURONIC ACID BIOSYNTHESIS PROTEIN TUAE"/>
    <property type="match status" value="1"/>
</dbReference>
<reference evidence="7 8" key="1">
    <citation type="submission" date="2016-03" db="EMBL/GenBank/DDBJ databases">
        <title>Niastella vici sp. nov., isolated from farmland soil.</title>
        <authorList>
            <person name="Chen L."/>
            <person name="Wang D."/>
            <person name="Yang S."/>
            <person name="Wang G."/>
        </authorList>
    </citation>
    <scope>NUCLEOTIDE SEQUENCE [LARGE SCALE GENOMIC DNA]</scope>
    <source>
        <strain evidence="7 8">DJ57</strain>
    </source>
</reference>
<evidence type="ECO:0000313" key="8">
    <source>
        <dbReference type="Proteomes" id="UP000192796"/>
    </source>
</evidence>
<dbReference type="InterPro" id="IPR051533">
    <property type="entry name" value="WaaL-like"/>
</dbReference>
<dbReference type="Proteomes" id="UP000192796">
    <property type="component" value="Unassembled WGS sequence"/>
</dbReference>
<keyword evidence="8" id="KW-1185">Reference proteome</keyword>
<feature type="transmembrane region" description="Helical" evidence="5">
    <location>
        <begin position="34"/>
        <end position="51"/>
    </location>
</feature>
<feature type="transmembrane region" description="Helical" evidence="5">
    <location>
        <begin position="427"/>
        <end position="447"/>
    </location>
</feature>
<evidence type="ECO:0000259" key="6">
    <source>
        <dbReference type="Pfam" id="PF04932"/>
    </source>
</evidence>
<gene>
    <name evidence="7" type="ORF">A3860_33075</name>
</gene>
<protein>
    <recommendedName>
        <fullName evidence="6">O-antigen ligase-related domain-containing protein</fullName>
    </recommendedName>
</protein>
<feature type="transmembrane region" description="Helical" evidence="5">
    <location>
        <begin position="63"/>
        <end position="82"/>
    </location>
</feature>
<keyword evidence="4 5" id="KW-0472">Membrane</keyword>
<evidence type="ECO:0000256" key="2">
    <source>
        <dbReference type="ARBA" id="ARBA00022692"/>
    </source>
</evidence>
<dbReference type="STRING" id="1703345.A3860_33075"/>
<feature type="domain" description="O-antigen ligase-related" evidence="6">
    <location>
        <begin position="199"/>
        <end position="352"/>
    </location>
</feature>
<organism evidence="7 8">
    <name type="scientific">Niastella vici</name>
    <dbReference type="NCBI Taxonomy" id="1703345"/>
    <lineage>
        <taxon>Bacteria</taxon>
        <taxon>Pseudomonadati</taxon>
        <taxon>Bacteroidota</taxon>
        <taxon>Chitinophagia</taxon>
        <taxon>Chitinophagales</taxon>
        <taxon>Chitinophagaceae</taxon>
        <taxon>Niastella</taxon>
    </lineage>
</organism>
<name>A0A1V9FQE2_9BACT</name>
<accession>A0A1V9FQE2</accession>
<evidence type="ECO:0000256" key="4">
    <source>
        <dbReference type="ARBA" id="ARBA00023136"/>
    </source>
</evidence>